<dbReference type="CDD" id="cd00044">
    <property type="entry name" value="CysPc"/>
    <property type="match status" value="1"/>
</dbReference>
<evidence type="ECO:0000256" key="9">
    <source>
        <dbReference type="PROSITE-ProRule" id="PRU00239"/>
    </source>
</evidence>
<keyword evidence="2 9" id="KW-0645">Protease</keyword>
<feature type="active site" evidence="8 9">
    <location>
        <position position="329"/>
    </location>
</feature>
<evidence type="ECO:0000256" key="2">
    <source>
        <dbReference type="ARBA" id="ARBA00022670"/>
    </source>
</evidence>
<name>A0AAV2Q0U6_MEGNR</name>
<keyword evidence="6 9" id="KW-0788">Thiol protease</keyword>
<dbReference type="SMART" id="SM00230">
    <property type="entry name" value="CysPc"/>
    <property type="match status" value="1"/>
</dbReference>
<dbReference type="PRINTS" id="PR00704">
    <property type="entry name" value="CALPAIN"/>
</dbReference>
<evidence type="ECO:0000259" key="11">
    <source>
        <dbReference type="PROSITE" id="PS50203"/>
    </source>
</evidence>
<dbReference type="Pfam" id="PF01067">
    <property type="entry name" value="Calpain_III"/>
    <property type="match status" value="1"/>
</dbReference>
<proteinExistence type="inferred from homology"/>
<dbReference type="AlphaFoldDB" id="A0AAV2Q0U6"/>
<dbReference type="InterPro" id="IPR001300">
    <property type="entry name" value="Peptidase_C2_calpain_cat"/>
</dbReference>
<dbReference type="Proteomes" id="UP001497623">
    <property type="component" value="Unassembled WGS sequence"/>
</dbReference>
<dbReference type="EMBL" id="CAXKWB010002267">
    <property type="protein sequence ID" value="CAL4066487.1"/>
    <property type="molecule type" value="Genomic_DNA"/>
</dbReference>
<dbReference type="PROSITE" id="PS00139">
    <property type="entry name" value="THIOL_PROTEASE_CYS"/>
    <property type="match status" value="1"/>
</dbReference>
<dbReference type="Gene3D" id="2.60.120.380">
    <property type="match status" value="1"/>
</dbReference>
<keyword evidence="5 9" id="KW-0378">Hydrolase</keyword>
<dbReference type="GO" id="GO:0006508">
    <property type="term" value="P:proteolysis"/>
    <property type="evidence" value="ECO:0007669"/>
    <property type="project" value="UniProtKB-KW"/>
</dbReference>
<dbReference type="SUPFAM" id="SSF49758">
    <property type="entry name" value="Calpain large subunit, middle domain (domain III)"/>
    <property type="match status" value="1"/>
</dbReference>
<dbReference type="InterPro" id="IPR022683">
    <property type="entry name" value="Calpain_III"/>
</dbReference>
<feature type="compositionally biased region" description="Basic and acidic residues" evidence="10">
    <location>
        <begin position="7"/>
        <end position="21"/>
    </location>
</feature>
<dbReference type="InterPro" id="IPR036213">
    <property type="entry name" value="Calpain_III_sf"/>
</dbReference>
<dbReference type="GO" id="GO:0005737">
    <property type="term" value="C:cytoplasm"/>
    <property type="evidence" value="ECO:0007669"/>
    <property type="project" value="TreeGrafter"/>
</dbReference>
<feature type="active site" evidence="8 9">
    <location>
        <position position="299"/>
    </location>
</feature>
<keyword evidence="13" id="KW-1185">Reference proteome</keyword>
<sequence>MPDEVIDDLHEQRSQEEEDKHCRCRHHKEQKERDLEGEGSLLKNAYYTRVSNQYSTSQVQERTKRVPRGKPSFAQIRNACLEQGGLYEDPEFPPNAFSINFNGVTKRNYEWKRPHEICQDPHLFVEGASRFDIQQGELGDCWVLAAVSNLTQNQKLFHIVVPRDQSISHHYAGVFHFRFWQYGRWVEVIVDDLLPTFMNQLMFMHSKTTNEFWCALLEKAYAKLYGGYEALRGGNVSESMIDLTGGVVEMFNLREAPPNLFKIMHKSYRRRALMGCAIEPANPNAPAEAVQPNGLIQRHAYSVTRVSEVDISVVRPSAKSKVKLVRIHNPWGNEAEWTGAWSDESEQWKMLSKEEKQRLELTYDDDGEFWMTYEDFTTNFTSLEICNLVPETMEDDEDVNEQQPQQDTSQDWKILQFEGAWIDGFTAGGCRNFLNTFATNPQFPVYLCDPDDEDDDDSCSLVISIMQKHVRQQKRFGKDYIPIGFTIYKQPQEVPPGQALDVEFFKYNQSYAKVPFFLNTSQDQNTARFRFQSGVYVIIPSTFDPHMEGEFLLRCFVEYKKN</sequence>
<evidence type="ECO:0000256" key="8">
    <source>
        <dbReference type="PIRSR" id="PIRSR622684-1"/>
    </source>
</evidence>
<dbReference type="InterPro" id="IPR000169">
    <property type="entry name" value="Pept_cys_AS"/>
</dbReference>
<dbReference type="CDD" id="cd00214">
    <property type="entry name" value="Calpain_III"/>
    <property type="match status" value="1"/>
</dbReference>
<dbReference type="PROSITE" id="PS50203">
    <property type="entry name" value="CALPAIN_CAT"/>
    <property type="match status" value="1"/>
</dbReference>
<feature type="active site" evidence="8 9">
    <location>
        <position position="141"/>
    </location>
</feature>
<feature type="non-terminal residue" evidence="12">
    <location>
        <position position="562"/>
    </location>
</feature>
<evidence type="ECO:0000256" key="10">
    <source>
        <dbReference type="SAM" id="MobiDB-lite"/>
    </source>
</evidence>
<dbReference type="InterPro" id="IPR033883">
    <property type="entry name" value="C2_III"/>
</dbReference>
<dbReference type="InterPro" id="IPR022682">
    <property type="entry name" value="Calpain_domain_III"/>
</dbReference>
<keyword evidence="7" id="KW-0106">Calcium</keyword>
<evidence type="ECO:0000313" key="12">
    <source>
        <dbReference type="EMBL" id="CAL4066487.1"/>
    </source>
</evidence>
<dbReference type="FunFam" id="3.90.70.10:FF:000001">
    <property type="entry name" value="Calpain-1 catalytic subunit"/>
    <property type="match status" value="1"/>
</dbReference>
<keyword evidence="3" id="KW-0479">Metal-binding</keyword>
<comment type="similarity">
    <text evidence="1">Belongs to the peptidase C2 family.</text>
</comment>
<dbReference type="PANTHER" id="PTHR10183">
    <property type="entry name" value="CALPAIN"/>
    <property type="match status" value="1"/>
</dbReference>
<dbReference type="Pfam" id="PF00648">
    <property type="entry name" value="Peptidase_C2"/>
    <property type="match status" value="1"/>
</dbReference>
<dbReference type="GO" id="GO:0004198">
    <property type="term" value="F:calcium-dependent cysteine-type endopeptidase activity"/>
    <property type="evidence" value="ECO:0007669"/>
    <property type="project" value="InterPro"/>
</dbReference>
<evidence type="ECO:0000256" key="7">
    <source>
        <dbReference type="ARBA" id="ARBA00022837"/>
    </source>
</evidence>
<dbReference type="GO" id="GO:0046872">
    <property type="term" value="F:metal ion binding"/>
    <property type="evidence" value="ECO:0007669"/>
    <property type="project" value="UniProtKB-KW"/>
</dbReference>
<dbReference type="Gene3D" id="3.90.70.10">
    <property type="entry name" value="Cysteine proteinases"/>
    <property type="match status" value="1"/>
</dbReference>
<dbReference type="FunFam" id="2.60.120.380:FF:000001">
    <property type="entry name" value="Calpain-1 catalytic subunit"/>
    <property type="match status" value="1"/>
</dbReference>
<evidence type="ECO:0000256" key="3">
    <source>
        <dbReference type="ARBA" id="ARBA00022723"/>
    </source>
</evidence>
<evidence type="ECO:0000313" key="13">
    <source>
        <dbReference type="Proteomes" id="UP001497623"/>
    </source>
</evidence>
<dbReference type="SUPFAM" id="SSF54001">
    <property type="entry name" value="Cysteine proteinases"/>
    <property type="match status" value="1"/>
</dbReference>
<dbReference type="PANTHER" id="PTHR10183:SF433">
    <property type="entry name" value="CALPAIN-A-RELATED"/>
    <property type="match status" value="1"/>
</dbReference>
<keyword evidence="4" id="KW-0677">Repeat</keyword>
<protein>
    <recommendedName>
        <fullName evidence="11">Calpain catalytic domain-containing protein</fullName>
    </recommendedName>
</protein>
<feature type="domain" description="Calpain catalytic" evidence="11">
    <location>
        <begin position="86"/>
        <end position="389"/>
    </location>
</feature>
<evidence type="ECO:0000256" key="4">
    <source>
        <dbReference type="ARBA" id="ARBA00022737"/>
    </source>
</evidence>
<dbReference type="InterPro" id="IPR022684">
    <property type="entry name" value="Calpain_cysteine_protease"/>
</dbReference>
<comment type="caution">
    <text evidence="12">The sequence shown here is derived from an EMBL/GenBank/DDBJ whole genome shotgun (WGS) entry which is preliminary data.</text>
</comment>
<evidence type="ECO:0000256" key="1">
    <source>
        <dbReference type="ARBA" id="ARBA00007623"/>
    </source>
</evidence>
<accession>A0AAV2Q0U6</accession>
<reference evidence="12 13" key="1">
    <citation type="submission" date="2024-05" db="EMBL/GenBank/DDBJ databases">
        <authorList>
            <person name="Wallberg A."/>
        </authorList>
    </citation>
    <scope>NUCLEOTIDE SEQUENCE [LARGE SCALE GENOMIC DNA]</scope>
</reference>
<evidence type="ECO:0000256" key="6">
    <source>
        <dbReference type="ARBA" id="ARBA00022807"/>
    </source>
</evidence>
<dbReference type="SMART" id="SM00720">
    <property type="entry name" value="calpain_III"/>
    <property type="match status" value="1"/>
</dbReference>
<feature type="region of interest" description="Disordered" evidence="10">
    <location>
        <begin position="1"/>
        <end position="39"/>
    </location>
</feature>
<gene>
    <name evidence="12" type="ORF">MNOR_LOCUS5734</name>
</gene>
<organism evidence="12 13">
    <name type="scientific">Meganyctiphanes norvegica</name>
    <name type="common">Northern krill</name>
    <name type="synonym">Thysanopoda norvegica</name>
    <dbReference type="NCBI Taxonomy" id="48144"/>
    <lineage>
        <taxon>Eukaryota</taxon>
        <taxon>Metazoa</taxon>
        <taxon>Ecdysozoa</taxon>
        <taxon>Arthropoda</taxon>
        <taxon>Crustacea</taxon>
        <taxon>Multicrustacea</taxon>
        <taxon>Malacostraca</taxon>
        <taxon>Eumalacostraca</taxon>
        <taxon>Eucarida</taxon>
        <taxon>Euphausiacea</taxon>
        <taxon>Euphausiidae</taxon>
        <taxon>Meganyctiphanes</taxon>
    </lineage>
</organism>
<evidence type="ECO:0000256" key="5">
    <source>
        <dbReference type="ARBA" id="ARBA00022801"/>
    </source>
</evidence>
<dbReference type="InterPro" id="IPR038765">
    <property type="entry name" value="Papain-like_cys_pep_sf"/>
</dbReference>